<dbReference type="AlphaFoldDB" id="A0A8X7WEC9"/>
<organism evidence="1 2">
    <name type="scientific">Brassica carinata</name>
    <name type="common">Ethiopian mustard</name>
    <name type="synonym">Abyssinian cabbage</name>
    <dbReference type="NCBI Taxonomy" id="52824"/>
    <lineage>
        <taxon>Eukaryota</taxon>
        <taxon>Viridiplantae</taxon>
        <taxon>Streptophyta</taxon>
        <taxon>Embryophyta</taxon>
        <taxon>Tracheophyta</taxon>
        <taxon>Spermatophyta</taxon>
        <taxon>Magnoliopsida</taxon>
        <taxon>eudicotyledons</taxon>
        <taxon>Gunneridae</taxon>
        <taxon>Pentapetalae</taxon>
        <taxon>rosids</taxon>
        <taxon>malvids</taxon>
        <taxon>Brassicales</taxon>
        <taxon>Brassicaceae</taxon>
        <taxon>Brassiceae</taxon>
        <taxon>Brassica</taxon>
    </lineage>
</organism>
<dbReference type="EMBL" id="JAAMPC010000002">
    <property type="protein sequence ID" value="KAG2328546.1"/>
    <property type="molecule type" value="Genomic_DNA"/>
</dbReference>
<evidence type="ECO:0000313" key="1">
    <source>
        <dbReference type="EMBL" id="KAG2328546.1"/>
    </source>
</evidence>
<gene>
    <name evidence="1" type="ORF">Bca52824_011274</name>
</gene>
<dbReference type="Proteomes" id="UP000886595">
    <property type="component" value="Unassembled WGS sequence"/>
</dbReference>
<sequence length="148" mass="16692">MSPKTVKRAHLDSTESDNMTGMVGTGIRVSGLGIYKAVKLQLQSIRITTDFLKLEPGCTDIILGVQWLRALGKCEVDWDQQEFSFFTQEGKVALYGDPYLHNQLGQMDLIPKRQREQDCLIGELQMSNTEVFSYRRNSSTSTRSIGQV</sequence>
<reference evidence="1 2" key="1">
    <citation type="submission" date="2020-02" db="EMBL/GenBank/DDBJ databases">
        <authorList>
            <person name="Ma Q."/>
            <person name="Huang Y."/>
            <person name="Song X."/>
            <person name="Pei D."/>
        </authorList>
    </citation>
    <scope>NUCLEOTIDE SEQUENCE [LARGE SCALE GENOMIC DNA]</scope>
    <source>
        <strain evidence="1">Sxm20200214</strain>
        <tissue evidence="1">Leaf</tissue>
    </source>
</reference>
<dbReference type="InterPro" id="IPR021109">
    <property type="entry name" value="Peptidase_aspartic_dom_sf"/>
</dbReference>
<dbReference type="OrthoDB" id="1112954at2759"/>
<evidence type="ECO:0008006" key="3">
    <source>
        <dbReference type="Google" id="ProtNLM"/>
    </source>
</evidence>
<protein>
    <recommendedName>
        <fullName evidence="3">Ty3-gypsy retrotransposon protein</fullName>
    </recommendedName>
</protein>
<dbReference type="Gene3D" id="2.40.70.10">
    <property type="entry name" value="Acid Proteases"/>
    <property type="match status" value="1"/>
</dbReference>
<evidence type="ECO:0000313" key="2">
    <source>
        <dbReference type="Proteomes" id="UP000886595"/>
    </source>
</evidence>
<name>A0A8X7WEC9_BRACI</name>
<accession>A0A8X7WEC9</accession>
<proteinExistence type="predicted"/>
<comment type="caution">
    <text evidence="1">The sequence shown here is derived from an EMBL/GenBank/DDBJ whole genome shotgun (WGS) entry which is preliminary data.</text>
</comment>
<keyword evidence="2" id="KW-1185">Reference proteome</keyword>
<dbReference type="CDD" id="cd00303">
    <property type="entry name" value="retropepsin_like"/>
    <property type="match status" value="1"/>
</dbReference>